<dbReference type="PROSITE" id="PS00649">
    <property type="entry name" value="G_PROTEIN_RECEP_F2_1"/>
    <property type="match status" value="1"/>
</dbReference>
<evidence type="ECO:0000256" key="6">
    <source>
        <dbReference type="ARBA" id="ARBA00022692"/>
    </source>
</evidence>
<evidence type="ECO:0000259" key="16">
    <source>
        <dbReference type="PROSITE" id="PS50227"/>
    </source>
</evidence>
<dbReference type="PANTHER" id="PTHR45620">
    <property type="entry name" value="PDF RECEPTOR-LIKE PROTEIN-RELATED"/>
    <property type="match status" value="1"/>
</dbReference>
<dbReference type="Gene3D" id="1.20.1070.10">
    <property type="entry name" value="Rhodopsin 7-helix transmembrane proteins"/>
    <property type="match status" value="1"/>
</dbReference>
<dbReference type="GO" id="GO:0043005">
    <property type="term" value="C:neuron projection"/>
    <property type="evidence" value="ECO:0007669"/>
    <property type="project" value="TreeGrafter"/>
</dbReference>
<comment type="function">
    <text evidence="1">G-protein coupled receptor for CRH (corticotropin-releasing factor) and UCN (urocortin). Has high affinity for CRH and UCN. Ligand binding causes a conformation change that triggers signaling via guanine nucleotide-binding proteins (G proteins) and down-stream effectors, such as adenylate cyclase. Promotes the activation of adenylate cyclase, leading to increased intracellular cAMP levels. Inhibits the activity of the calcium channel CACNA1H. Required for normal embryonic development of the adrenal gland and for normal hormonal responses to stress. Plays a role in the response to anxiogenic stimuli.</text>
</comment>
<dbReference type="InterPro" id="IPR036445">
    <property type="entry name" value="GPCR_2_extracell_dom_sf"/>
</dbReference>
<evidence type="ECO:0000313" key="19">
    <source>
        <dbReference type="RefSeq" id="XP_024616537.1"/>
    </source>
</evidence>
<evidence type="ECO:0000256" key="12">
    <source>
        <dbReference type="ARBA" id="ARBA00023170"/>
    </source>
</evidence>
<dbReference type="GO" id="GO:0005886">
    <property type="term" value="C:plasma membrane"/>
    <property type="evidence" value="ECO:0007669"/>
    <property type="project" value="UniProtKB-SubCell"/>
</dbReference>
<evidence type="ECO:0000256" key="13">
    <source>
        <dbReference type="ARBA" id="ARBA00023180"/>
    </source>
</evidence>
<dbReference type="CTD" id="1394"/>
<dbReference type="SMART" id="SM00008">
    <property type="entry name" value="HormR"/>
    <property type="match status" value="1"/>
</dbReference>
<dbReference type="FunFam" id="1.20.1070.10:FF:000021">
    <property type="entry name" value="Corticotropin releasing factor receptor 2"/>
    <property type="match status" value="1"/>
</dbReference>
<feature type="transmembrane region" description="Helical" evidence="15">
    <location>
        <begin position="377"/>
        <end position="397"/>
    </location>
</feature>
<dbReference type="PRINTS" id="PR01280">
    <property type="entry name" value="CRFRECEPTOR1"/>
</dbReference>
<protein>
    <recommendedName>
        <fullName evidence="4">Corticotropin-releasing factor receptor 1</fullName>
    </recommendedName>
</protein>
<evidence type="ECO:0000256" key="4">
    <source>
        <dbReference type="ARBA" id="ARBA00021828"/>
    </source>
</evidence>
<evidence type="ECO:0000256" key="1">
    <source>
        <dbReference type="ARBA" id="ARBA00001996"/>
    </source>
</evidence>
<keyword evidence="10 15" id="KW-0472">Membrane</keyword>
<dbReference type="InterPro" id="IPR050332">
    <property type="entry name" value="GPCR_2"/>
</dbReference>
<evidence type="ECO:0000256" key="10">
    <source>
        <dbReference type="ARBA" id="ARBA00023136"/>
    </source>
</evidence>
<accession>A0A341CRU2</accession>
<dbReference type="InterPro" id="IPR001879">
    <property type="entry name" value="GPCR_2_extracellular_dom"/>
</dbReference>
<dbReference type="CDD" id="cd15445">
    <property type="entry name" value="7tmB1_CRF-R1"/>
    <property type="match status" value="1"/>
</dbReference>
<dbReference type="Pfam" id="PF00002">
    <property type="entry name" value="7tm_2"/>
    <property type="match status" value="1"/>
</dbReference>
<evidence type="ECO:0000256" key="15">
    <source>
        <dbReference type="SAM" id="Phobius"/>
    </source>
</evidence>
<evidence type="ECO:0000256" key="9">
    <source>
        <dbReference type="ARBA" id="ARBA00023040"/>
    </source>
</evidence>
<dbReference type="FunFam" id="4.10.1240.10:FF:000007">
    <property type="entry name" value="Corticotropin-releasing factor receptor 1"/>
    <property type="match status" value="1"/>
</dbReference>
<keyword evidence="5" id="KW-1003">Cell membrane</keyword>
<dbReference type="STRING" id="1706337.A0A341CRU2"/>
<dbReference type="PROSITE" id="PS50227">
    <property type="entry name" value="G_PROTEIN_RECEP_F2_3"/>
    <property type="match status" value="1"/>
</dbReference>
<keyword evidence="13" id="KW-0325">Glycoprotein</keyword>
<evidence type="ECO:0000256" key="3">
    <source>
        <dbReference type="ARBA" id="ARBA00005314"/>
    </source>
</evidence>
<dbReference type="InterPro" id="IPR017983">
    <property type="entry name" value="GPCR_2_secretin-like_CS"/>
</dbReference>
<evidence type="ECO:0000313" key="18">
    <source>
        <dbReference type="Proteomes" id="UP000252040"/>
    </source>
</evidence>
<feature type="transmembrane region" description="Helical" evidence="15">
    <location>
        <begin position="219"/>
        <end position="237"/>
    </location>
</feature>
<comment type="similarity">
    <text evidence="3">Belongs to the G-protein coupled receptor 2 family.</text>
</comment>
<dbReference type="Proteomes" id="UP000252040">
    <property type="component" value="Unplaced"/>
</dbReference>
<keyword evidence="6 15" id="KW-0812">Transmembrane</keyword>
<proteinExistence type="inferred from homology"/>
<dbReference type="RefSeq" id="XP_024616537.1">
    <property type="nucleotide sequence ID" value="XM_024760769.1"/>
</dbReference>
<name>A0A341CRU2_NEOAA</name>
<dbReference type="GO" id="GO:0051049">
    <property type="term" value="P:regulation of transport"/>
    <property type="evidence" value="ECO:0007669"/>
    <property type="project" value="UniProtKB-ARBA"/>
</dbReference>
<evidence type="ECO:0000259" key="17">
    <source>
        <dbReference type="PROSITE" id="PS50261"/>
    </source>
</evidence>
<feature type="transmembrane region" description="Helical" evidence="15">
    <location>
        <begin position="335"/>
        <end position="356"/>
    </location>
</feature>
<dbReference type="GO" id="GO:0007189">
    <property type="term" value="P:adenylate cyclase-activating G protein-coupled receptor signaling pathway"/>
    <property type="evidence" value="ECO:0007669"/>
    <property type="project" value="TreeGrafter"/>
</dbReference>
<organism evidence="18 19">
    <name type="scientific">Neophocaena asiaeorientalis asiaeorientalis</name>
    <name type="common">Yangtze finless porpoise</name>
    <name type="synonym">Neophocaena phocaenoides subsp. asiaeorientalis</name>
    <dbReference type="NCBI Taxonomy" id="1706337"/>
    <lineage>
        <taxon>Eukaryota</taxon>
        <taxon>Metazoa</taxon>
        <taxon>Chordata</taxon>
        <taxon>Craniata</taxon>
        <taxon>Vertebrata</taxon>
        <taxon>Euteleostomi</taxon>
        <taxon>Mammalia</taxon>
        <taxon>Eutheria</taxon>
        <taxon>Laurasiatheria</taxon>
        <taxon>Artiodactyla</taxon>
        <taxon>Whippomorpha</taxon>
        <taxon>Cetacea</taxon>
        <taxon>Odontoceti</taxon>
        <taxon>Phocoenidae</taxon>
        <taxon>Neophocaena</taxon>
    </lineage>
</organism>
<feature type="transmembrane region" description="Helical" evidence="15">
    <location>
        <begin position="409"/>
        <end position="431"/>
    </location>
</feature>
<comment type="subcellular location">
    <subcellularLocation>
        <location evidence="2">Cell membrane</location>
        <topology evidence="2">Multi-pass membrane protein</topology>
    </subcellularLocation>
</comment>
<dbReference type="GeneID" id="112410282"/>
<sequence>MGRRGQIKLLKTVLARFQVPTPPPPGLPEPAHRAMPWGRNSGEISPLGLQAIHHLSTECCVEQVVGVGGREKEHQTWSTDWVPMLIVVLSVVLCALGPPLTATGMRLQCNASVDLIGTCWPQSPAGQLVVRPCPAYFYGVRYNTTNNGYRECLANGTWAARVNYSECQEILSEEKKSKVHYHVAVIINYLGHCISLVALLVAFVLFLRLRSIRCLRNIIHWNLISAFILRNATWFVVQLTMSPEVHQSNVGWCRLVTAAYNYFHVTNFFWMFGEGCYLHTAIVLTYSTDRLRKWMFICIGWGVPFPIIVAWAIGKLYYDNEKCWFGKRPGVYTDYIYQGPMILVLLINFIFLFNIVRILMTKLRASTTSETIQYRKAVKATLVLLPLLGITYMLFFVNPGEDEVSRVVFIYFNSFLESFQGFFVSVFYCFLNSEVRSAIRKRWHRWQDKHSIRARVARAMSIPTSPTRVSFHSIKQSTAV</sequence>
<keyword evidence="7" id="KW-0732">Signal</keyword>
<feature type="transmembrane region" description="Helical" evidence="15">
    <location>
        <begin position="81"/>
        <end position="100"/>
    </location>
</feature>
<feature type="domain" description="G-protein coupled receptors family 2 profile 1" evidence="16">
    <location>
        <begin position="109"/>
        <end position="171"/>
    </location>
</feature>
<dbReference type="GO" id="GO:0008528">
    <property type="term" value="F:G protein-coupled peptide receptor activity"/>
    <property type="evidence" value="ECO:0007669"/>
    <property type="project" value="TreeGrafter"/>
</dbReference>
<keyword evidence="14" id="KW-0807">Transducer</keyword>
<dbReference type="PROSITE" id="PS00650">
    <property type="entry name" value="G_PROTEIN_RECEP_F2_2"/>
    <property type="match status" value="1"/>
</dbReference>
<dbReference type="GO" id="GO:0015056">
    <property type="term" value="F:corticotrophin-releasing factor receptor activity"/>
    <property type="evidence" value="ECO:0007669"/>
    <property type="project" value="TreeGrafter"/>
</dbReference>
<keyword evidence="9" id="KW-0297">G-protein coupled receptor</keyword>
<dbReference type="SUPFAM" id="SSF81321">
    <property type="entry name" value="Family A G protein-coupled receptor-like"/>
    <property type="match status" value="1"/>
</dbReference>
<dbReference type="Gene3D" id="4.10.1240.10">
    <property type="entry name" value="GPCR, family 2, extracellular hormone receptor domain"/>
    <property type="match status" value="1"/>
</dbReference>
<feature type="domain" description="G-protein coupled receptors family 2 profile 2" evidence="17">
    <location>
        <begin position="184"/>
        <end position="432"/>
    </location>
</feature>
<dbReference type="AlphaFoldDB" id="A0A341CRU2"/>
<evidence type="ECO:0000256" key="11">
    <source>
        <dbReference type="ARBA" id="ARBA00023157"/>
    </source>
</evidence>
<dbReference type="PRINTS" id="PR00249">
    <property type="entry name" value="GPCRSECRETIN"/>
</dbReference>
<dbReference type="InterPro" id="IPR003051">
    <property type="entry name" value="GPCR_2_CRF_rcpt"/>
</dbReference>
<dbReference type="PRINTS" id="PR01279">
    <property type="entry name" value="CRFRECEPTOR"/>
</dbReference>
<dbReference type="GO" id="GO:0007166">
    <property type="term" value="P:cell surface receptor signaling pathway"/>
    <property type="evidence" value="ECO:0007669"/>
    <property type="project" value="InterPro"/>
</dbReference>
<evidence type="ECO:0000256" key="14">
    <source>
        <dbReference type="ARBA" id="ARBA00023224"/>
    </source>
</evidence>
<evidence type="ECO:0000256" key="2">
    <source>
        <dbReference type="ARBA" id="ARBA00004651"/>
    </source>
</evidence>
<keyword evidence="18" id="KW-1185">Reference proteome</keyword>
<dbReference type="Pfam" id="PF02793">
    <property type="entry name" value="HRM"/>
    <property type="match status" value="1"/>
</dbReference>
<dbReference type="InParanoid" id="A0A341CRU2"/>
<evidence type="ECO:0000256" key="7">
    <source>
        <dbReference type="ARBA" id="ARBA00022729"/>
    </source>
</evidence>
<evidence type="ECO:0000256" key="8">
    <source>
        <dbReference type="ARBA" id="ARBA00022989"/>
    </source>
</evidence>
<dbReference type="SUPFAM" id="SSF111418">
    <property type="entry name" value="Hormone receptor domain"/>
    <property type="match status" value="1"/>
</dbReference>
<dbReference type="PROSITE" id="PS50261">
    <property type="entry name" value="G_PROTEIN_RECEP_F2_4"/>
    <property type="match status" value="1"/>
</dbReference>
<dbReference type="PANTHER" id="PTHR45620:SF2">
    <property type="entry name" value="CORTICOTROPIN-RELEASING FACTOR RECEPTOR 1"/>
    <property type="match status" value="1"/>
</dbReference>
<keyword evidence="11" id="KW-1015">Disulfide bond</keyword>
<feature type="transmembrane region" description="Helical" evidence="15">
    <location>
        <begin position="268"/>
        <end position="287"/>
    </location>
</feature>
<keyword evidence="8 15" id="KW-1133">Transmembrane helix</keyword>
<feature type="transmembrane region" description="Helical" evidence="15">
    <location>
        <begin position="294"/>
        <end position="313"/>
    </location>
</feature>
<dbReference type="InterPro" id="IPR000832">
    <property type="entry name" value="GPCR_2_secretin-like"/>
</dbReference>
<reference evidence="19" key="1">
    <citation type="submission" date="2025-08" db="UniProtKB">
        <authorList>
            <consortium name="RefSeq"/>
        </authorList>
    </citation>
    <scope>IDENTIFICATION</scope>
    <source>
        <tissue evidence="19">Meat</tissue>
    </source>
</reference>
<dbReference type="InterPro" id="IPR003052">
    <property type="entry name" value="GPCR_2_CRF1_rcpt"/>
</dbReference>
<dbReference type="GO" id="GO:0051424">
    <property type="term" value="F:corticotropin-releasing hormone binding"/>
    <property type="evidence" value="ECO:0007669"/>
    <property type="project" value="TreeGrafter"/>
</dbReference>
<dbReference type="InterPro" id="IPR017981">
    <property type="entry name" value="GPCR_2-like_7TM"/>
</dbReference>
<gene>
    <name evidence="19" type="primary">CRHR1</name>
</gene>
<keyword evidence="12 19" id="KW-0675">Receptor</keyword>
<dbReference type="KEGG" id="nasi:112410282"/>
<evidence type="ECO:0000256" key="5">
    <source>
        <dbReference type="ARBA" id="ARBA00022475"/>
    </source>
</evidence>
<dbReference type="GO" id="GO:0043404">
    <property type="term" value="F:corticotropin-releasing hormone receptor activity"/>
    <property type="evidence" value="ECO:0007669"/>
    <property type="project" value="TreeGrafter"/>
</dbReference>
<feature type="transmembrane region" description="Helical" evidence="15">
    <location>
        <begin position="181"/>
        <end position="207"/>
    </location>
</feature>